<comment type="caution">
    <text evidence="2">The sequence shown here is derived from an EMBL/GenBank/DDBJ whole genome shotgun (WGS) entry which is preliminary data.</text>
</comment>
<protein>
    <submittedName>
        <fullName evidence="2">Uncharacterized protein</fullName>
    </submittedName>
</protein>
<dbReference type="EMBL" id="JBFOLK010000008">
    <property type="protein sequence ID" value="KAL2490959.1"/>
    <property type="molecule type" value="Genomic_DNA"/>
</dbReference>
<evidence type="ECO:0000256" key="1">
    <source>
        <dbReference type="SAM" id="Coils"/>
    </source>
</evidence>
<keyword evidence="3" id="KW-1185">Reference proteome</keyword>
<keyword evidence="1" id="KW-0175">Coiled coil</keyword>
<feature type="coiled-coil region" evidence="1">
    <location>
        <begin position="38"/>
        <end position="105"/>
    </location>
</feature>
<proteinExistence type="predicted"/>
<evidence type="ECO:0000313" key="2">
    <source>
        <dbReference type="EMBL" id="KAL2490959.1"/>
    </source>
</evidence>
<reference evidence="3" key="1">
    <citation type="submission" date="2024-07" db="EMBL/GenBank/DDBJ databases">
        <title>Two chromosome-level genome assemblies of Korean endemic species Abeliophyllum distichum and Forsythia ovata (Oleaceae).</title>
        <authorList>
            <person name="Jang H."/>
        </authorList>
    </citation>
    <scope>NUCLEOTIDE SEQUENCE [LARGE SCALE GENOMIC DNA]</scope>
</reference>
<name>A0ABD1RVD1_9LAMI</name>
<sequence length="145" mass="16379">MNLIRELVLTKELYSTLEDFDGKLNKEVAKSIKLSEDLKAMSLEKAQLESDKKFLQVQLGMVVAKEIDLKANNFEAMVAEKDKLLAKVKEEVGRVKVDCADAEARTVTAYQDGFEDMPEYKDLAHHFMKAGGEQLVERIAESHSE</sequence>
<dbReference type="Proteomes" id="UP001604336">
    <property type="component" value="Unassembled WGS sequence"/>
</dbReference>
<accession>A0ABD1RVD1</accession>
<organism evidence="2 3">
    <name type="scientific">Abeliophyllum distichum</name>
    <dbReference type="NCBI Taxonomy" id="126358"/>
    <lineage>
        <taxon>Eukaryota</taxon>
        <taxon>Viridiplantae</taxon>
        <taxon>Streptophyta</taxon>
        <taxon>Embryophyta</taxon>
        <taxon>Tracheophyta</taxon>
        <taxon>Spermatophyta</taxon>
        <taxon>Magnoliopsida</taxon>
        <taxon>eudicotyledons</taxon>
        <taxon>Gunneridae</taxon>
        <taxon>Pentapetalae</taxon>
        <taxon>asterids</taxon>
        <taxon>lamiids</taxon>
        <taxon>Lamiales</taxon>
        <taxon>Oleaceae</taxon>
        <taxon>Forsythieae</taxon>
        <taxon>Abeliophyllum</taxon>
    </lineage>
</organism>
<gene>
    <name evidence="2" type="ORF">Adt_26587</name>
</gene>
<evidence type="ECO:0000313" key="3">
    <source>
        <dbReference type="Proteomes" id="UP001604336"/>
    </source>
</evidence>
<dbReference type="AlphaFoldDB" id="A0ABD1RVD1"/>